<dbReference type="GO" id="GO:0005886">
    <property type="term" value="C:plasma membrane"/>
    <property type="evidence" value="ECO:0007669"/>
    <property type="project" value="UniProtKB-SubCell"/>
</dbReference>
<gene>
    <name evidence="2" type="ORF">C5Q98_07300</name>
</gene>
<evidence type="ECO:0008006" key="4">
    <source>
        <dbReference type="Google" id="ProtNLM"/>
    </source>
</evidence>
<feature type="transmembrane region" description="Helical" evidence="1">
    <location>
        <begin position="341"/>
        <end position="363"/>
    </location>
</feature>
<evidence type="ECO:0000313" key="3">
    <source>
        <dbReference type="Proteomes" id="UP000237947"/>
    </source>
</evidence>
<dbReference type="Pfam" id="PF12679">
    <property type="entry name" value="ABC2_membrane_2"/>
    <property type="match status" value="1"/>
</dbReference>
<organism evidence="2 3">
    <name type="scientific">Fastidiosipila sanguinis</name>
    <dbReference type="NCBI Taxonomy" id="236753"/>
    <lineage>
        <taxon>Bacteria</taxon>
        <taxon>Bacillati</taxon>
        <taxon>Bacillota</taxon>
        <taxon>Clostridia</taxon>
        <taxon>Eubacteriales</taxon>
        <taxon>Oscillospiraceae</taxon>
        <taxon>Fastidiosipila</taxon>
    </lineage>
</organism>
<feature type="transmembrane region" description="Helical" evidence="1">
    <location>
        <begin position="296"/>
        <end position="316"/>
    </location>
</feature>
<dbReference type="AlphaFoldDB" id="A0A2S0KPS3"/>
<dbReference type="KEGG" id="fsa:C5Q98_07300"/>
<name>A0A2S0KPS3_9FIRM</name>
<proteinExistence type="predicted"/>
<feature type="transmembrane region" description="Helical" evidence="1">
    <location>
        <begin position="256"/>
        <end position="284"/>
    </location>
</feature>
<dbReference type="Proteomes" id="UP000237947">
    <property type="component" value="Chromosome"/>
</dbReference>
<keyword evidence="1" id="KW-1133">Transmembrane helix</keyword>
<keyword evidence="1" id="KW-0812">Transmembrane</keyword>
<accession>A0A2S0KPS3</accession>
<keyword evidence="1" id="KW-0472">Membrane</keyword>
<feature type="transmembrane region" description="Helical" evidence="1">
    <location>
        <begin position="204"/>
        <end position="236"/>
    </location>
</feature>
<reference evidence="3" key="1">
    <citation type="submission" date="2018-02" db="EMBL/GenBank/DDBJ databases">
        <authorList>
            <person name="Holder M.E."/>
            <person name="Ajami N.J."/>
            <person name="Petrosino J.F."/>
        </authorList>
    </citation>
    <scope>NUCLEOTIDE SEQUENCE [LARGE SCALE GENOMIC DNA]</scope>
    <source>
        <strain evidence="3">CCUG 47711</strain>
    </source>
</reference>
<protein>
    <recommendedName>
        <fullName evidence="4">ABC transporter permease</fullName>
    </recommendedName>
</protein>
<keyword evidence="3" id="KW-1185">Reference proteome</keyword>
<dbReference type="PANTHER" id="PTHR37305:SF1">
    <property type="entry name" value="MEMBRANE PROTEIN"/>
    <property type="match status" value="1"/>
</dbReference>
<feature type="transmembrane region" description="Helical" evidence="1">
    <location>
        <begin position="20"/>
        <end position="41"/>
    </location>
</feature>
<dbReference type="RefSeq" id="WP_106012972.1">
    <property type="nucleotide sequence ID" value="NZ_CP027226.1"/>
</dbReference>
<dbReference type="PANTHER" id="PTHR37305">
    <property type="entry name" value="INTEGRAL MEMBRANE PROTEIN-RELATED"/>
    <property type="match status" value="1"/>
</dbReference>
<evidence type="ECO:0000313" key="2">
    <source>
        <dbReference type="EMBL" id="AVM43025.1"/>
    </source>
</evidence>
<sequence>MMQFWRTTRVELRRIFKRKVFYVFLIALVIVSFAVSGLTYYSTEVLLPRLEQQAKEYNEKHYGDDGGFDVTVGNPMDQNSPYGNMTNAQVLEHLRSQSKMYEEMRTNKNPQYNELQEQRVNDDLAKLEKALESKSLNSNDKYTGKFYKSDNFLNAWSNLAHGPMYITLIFIALASILSLQVAGEFENGSIKFSVMKAGSRVSVLLAKFTAVVIVAVIIQVCNYLLHLFASAIFFGWGDLGKTFIFAIDGQSHSVPLFAYTLIIYGLSTLSLIMPLSLVLLLAVVTRSNAGTITASLAIYMLLNSIVEAFIGNYKFLRYTPFVHMNLENNLISGAQVPGMSLYLSAGIAALYFVIFLVSATIIFKRKDI</sequence>
<evidence type="ECO:0000256" key="1">
    <source>
        <dbReference type="SAM" id="Phobius"/>
    </source>
</evidence>
<dbReference type="GO" id="GO:0140359">
    <property type="term" value="F:ABC-type transporter activity"/>
    <property type="evidence" value="ECO:0007669"/>
    <property type="project" value="InterPro"/>
</dbReference>
<feature type="transmembrane region" description="Helical" evidence="1">
    <location>
        <begin position="164"/>
        <end position="183"/>
    </location>
</feature>
<dbReference type="EMBL" id="CP027226">
    <property type="protein sequence ID" value="AVM43025.1"/>
    <property type="molecule type" value="Genomic_DNA"/>
</dbReference>
<dbReference type="OrthoDB" id="8613028at2"/>